<evidence type="ECO:0000313" key="3">
    <source>
        <dbReference type="EMBL" id="QSX28689.1"/>
    </source>
</evidence>
<dbReference type="InterPro" id="IPR002740">
    <property type="entry name" value="EVE_domain"/>
</dbReference>
<evidence type="ECO:0000313" key="4">
    <source>
        <dbReference type="Proteomes" id="UP000663281"/>
    </source>
</evidence>
<evidence type="ECO:0000259" key="2">
    <source>
        <dbReference type="Pfam" id="PF01878"/>
    </source>
</evidence>
<gene>
    <name evidence="3" type="ORF">JYB88_10360</name>
</gene>
<dbReference type="RefSeq" id="WP_207324066.1">
    <property type="nucleotide sequence ID" value="NZ_CP071504.1"/>
</dbReference>
<keyword evidence="4" id="KW-1185">Reference proteome</keyword>
<dbReference type="PANTHER" id="PTHR14087">
    <property type="entry name" value="THYMOCYTE NUCLEAR PROTEIN 1"/>
    <property type="match status" value="1"/>
</dbReference>
<reference evidence="3 4" key="1">
    <citation type="submission" date="2021-03" db="EMBL/GenBank/DDBJ databases">
        <title>Novel species identification of genus Shewanella.</title>
        <authorList>
            <person name="Liu G."/>
            <person name="Zhang Q."/>
        </authorList>
    </citation>
    <scope>NUCLEOTIDE SEQUENCE [LARGE SCALE GENOMIC DNA]</scope>
    <source>
        <strain evidence="3 4">FJAT-53726</strain>
    </source>
</reference>
<organism evidence="3 4">
    <name type="scientific">Shewanella cyperi</name>
    <dbReference type="NCBI Taxonomy" id="2814292"/>
    <lineage>
        <taxon>Bacteria</taxon>
        <taxon>Pseudomonadati</taxon>
        <taxon>Pseudomonadota</taxon>
        <taxon>Gammaproteobacteria</taxon>
        <taxon>Alteromonadales</taxon>
        <taxon>Shewanellaceae</taxon>
        <taxon>Shewanella</taxon>
    </lineage>
</organism>
<dbReference type="KEGG" id="scyp:JYB88_10360"/>
<name>A0A974XQI9_9GAMM</name>
<dbReference type="CDD" id="cd21133">
    <property type="entry name" value="EVE"/>
    <property type="match status" value="1"/>
</dbReference>
<evidence type="ECO:0000256" key="1">
    <source>
        <dbReference type="ARBA" id="ARBA00022553"/>
    </source>
</evidence>
<dbReference type="InterPro" id="IPR047197">
    <property type="entry name" value="THYN1-like_EVE"/>
</dbReference>
<dbReference type="FunFam" id="3.10.590.10:FF:000003">
    <property type="entry name" value="Thymocyte nuclear protein 1"/>
    <property type="match status" value="1"/>
</dbReference>
<sequence>MNYWLMKSEPDEFSIDDLAARPNQTEGWNGIRNYQARNFMRDAMQIGDRVFFYHSSCKVPAVVGVAEVVSGTYPDECAWDPESPYFDPKSTPEAARWLKLDIHFLKKFASAVPLCDIKSHPGLADMMLVQKGSRLSIQPVTEIQWQLIHQMAGETP</sequence>
<dbReference type="AlphaFoldDB" id="A0A974XQI9"/>
<protein>
    <submittedName>
        <fullName evidence="3">EVE domain-containing protein</fullName>
    </submittedName>
</protein>
<dbReference type="PANTHER" id="PTHR14087:SF7">
    <property type="entry name" value="THYMOCYTE NUCLEAR PROTEIN 1"/>
    <property type="match status" value="1"/>
</dbReference>
<dbReference type="InterPro" id="IPR015947">
    <property type="entry name" value="PUA-like_sf"/>
</dbReference>
<dbReference type="Proteomes" id="UP000663281">
    <property type="component" value="Chromosome"/>
</dbReference>
<dbReference type="InterPro" id="IPR052181">
    <property type="entry name" value="5hmC_binding"/>
</dbReference>
<proteinExistence type="predicted"/>
<feature type="domain" description="EVE" evidence="2">
    <location>
        <begin position="2"/>
        <end position="151"/>
    </location>
</feature>
<keyword evidence="1" id="KW-0597">Phosphoprotein</keyword>
<accession>A0A974XQI9</accession>
<dbReference type="SUPFAM" id="SSF88697">
    <property type="entry name" value="PUA domain-like"/>
    <property type="match status" value="1"/>
</dbReference>
<dbReference type="Pfam" id="PF01878">
    <property type="entry name" value="EVE"/>
    <property type="match status" value="1"/>
</dbReference>
<dbReference type="EMBL" id="CP071504">
    <property type="protein sequence ID" value="QSX28689.1"/>
    <property type="molecule type" value="Genomic_DNA"/>
</dbReference>
<dbReference type="Gene3D" id="3.10.590.10">
    <property type="entry name" value="ph1033 like domains"/>
    <property type="match status" value="1"/>
</dbReference>